<dbReference type="Gene3D" id="3.90.550.50">
    <property type="match status" value="1"/>
</dbReference>
<dbReference type="GeneID" id="63713137"/>
<gene>
    <name evidence="1" type="ORF">DCS_00494</name>
</gene>
<evidence type="ECO:0008006" key="3">
    <source>
        <dbReference type="Google" id="ProtNLM"/>
    </source>
</evidence>
<evidence type="ECO:0000313" key="1">
    <source>
        <dbReference type="EMBL" id="KYK59364.1"/>
    </source>
</evidence>
<evidence type="ECO:0000313" key="2">
    <source>
        <dbReference type="Proteomes" id="UP000076580"/>
    </source>
</evidence>
<sequence>MFVTKGLSALHTRPNTIFIFVLVVLLLIQAKSYYRPAKQVPIPVELKDAVDGEPSAEESFFKHLVDTYRFTNLTTWQAWRIQATEQKDEASSLTAANYDFHSQAERIINVNAPNRTDLHASRKLLLPTRRGARMDDVDGSPFLFGISTTFERIADRDWALVRSWKRWMTHHGKASNGADLVLMLNKATDQQLYELDAKLHEASIDVYALSTEDSMSMARRYYEITRIMKTYSATLAASGQRKRWFALVDDSVFFPGLSYLNQQLSAYDSDEKLFIGLPDERGDWYEADGGLTTSGGGALLLTRSALNNLPRLPCFQEDEQVSSRRPRKWDVLLSDCMKKHARLDMHVMAAAFSPYYDVPSDPAGHEMGTRPLVLHDYGERHRIDPGLAHLVTDACGEGCFMQRYLFHDNWLVVNGVSISQNPDGLAMSRIRIRNYRAQPPRTRITGPLVMDDSGDGGERAVITPKGRRNVWKLLDSVASADGTVWQAYLKRGQSGLGWETDGVTSMDSIIVLAWESSSR</sequence>
<protein>
    <recommendedName>
        <fullName evidence="3">Glycosyltransferase family 31 protein</fullName>
    </recommendedName>
</protein>
<dbReference type="RefSeq" id="XP_040658716.1">
    <property type="nucleotide sequence ID" value="XM_040797833.1"/>
</dbReference>
<organism evidence="1 2">
    <name type="scientific">Drechmeria coniospora</name>
    <name type="common">Nematophagous fungus</name>
    <name type="synonym">Meria coniospora</name>
    <dbReference type="NCBI Taxonomy" id="98403"/>
    <lineage>
        <taxon>Eukaryota</taxon>
        <taxon>Fungi</taxon>
        <taxon>Dikarya</taxon>
        <taxon>Ascomycota</taxon>
        <taxon>Pezizomycotina</taxon>
        <taxon>Sordariomycetes</taxon>
        <taxon>Hypocreomycetidae</taxon>
        <taxon>Hypocreales</taxon>
        <taxon>Ophiocordycipitaceae</taxon>
        <taxon>Drechmeria</taxon>
    </lineage>
</organism>
<dbReference type="EMBL" id="LAYC01000001">
    <property type="protein sequence ID" value="KYK59364.1"/>
    <property type="molecule type" value="Genomic_DNA"/>
</dbReference>
<dbReference type="STRING" id="98403.A0A151GQG4"/>
<keyword evidence="2" id="KW-1185">Reference proteome</keyword>
<dbReference type="InParanoid" id="A0A151GQG4"/>
<proteinExistence type="predicted"/>
<reference evidence="1 2" key="1">
    <citation type="journal article" date="2016" name="Sci. Rep.">
        <title>Insights into Adaptations to a Near-Obligate Nematode Endoparasitic Lifestyle from the Finished Genome of Drechmeria coniospora.</title>
        <authorList>
            <person name="Zhang L."/>
            <person name="Zhou Z."/>
            <person name="Guo Q."/>
            <person name="Fokkens L."/>
            <person name="Miskei M."/>
            <person name="Pocsi I."/>
            <person name="Zhang W."/>
            <person name="Chen M."/>
            <person name="Wang L."/>
            <person name="Sun Y."/>
            <person name="Donzelli B.G."/>
            <person name="Gibson D.M."/>
            <person name="Nelson D.R."/>
            <person name="Luo J.G."/>
            <person name="Rep M."/>
            <person name="Liu H."/>
            <person name="Yang S."/>
            <person name="Wang J."/>
            <person name="Krasnoff S.B."/>
            <person name="Xu Y."/>
            <person name="Molnar I."/>
            <person name="Lin M."/>
        </authorList>
    </citation>
    <scope>NUCLEOTIDE SEQUENCE [LARGE SCALE GENOMIC DNA]</scope>
    <source>
        <strain evidence="1 2">ARSEF 6962</strain>
    </source>
</reference>
<dbReference type="AlphaFoldDB" id="A0A151GQG4"/>
<name>A0A151GQG4_DRECN</name>
<comment type="caution">
    <text evidence="1">The sequence shown here is derived from an EMBL/GenBank/DDBJ whole genome shotgun (WGS) entry which is preliminary data.</text>
</comment>
<dbReference type="Proteomes" id="UP000076580">
    <property type="component" value="Chromosome 01"/>
</dbReference>
<dbReference type="OrthoDB" id="414175at2759"/>
<accession>A0A151GQG4</accession>